<reference evidence="3" key="1">
    <citation type="journal article" date="2013" name="Nature">
        <title>Pan genome of the phytoplankton Emiliania underpins its global distribution.</title>
        <authorList>
            <person name="Read B.A."/>
            <person name="Kegel J."/>
            <person name="Klute M.J."/>
            <person name="Kuo A."/>
            <person name="Lefebvre S.C."/>
            <person name="Maumus F."/>
            <person name="Mayer C."/>
            <person name="Miller J."/>
            <person name="Monier A."/>
            <person name="Salamov A."/>
            <person name="Young J."/>
            <person name="Aguilar M."/>
            <person name="Claverie J.M."/>
            <person name="Frickenhaus S."/>
            <person name="Gonzalez K."/>
            <person name="Herman E.K."/>
            <person name="Lin Y.C."/>
            <person name="Napier J."/>
            <person name="Ogata H."/>
            <person name="Sarno A.F."/>
            <person name="Shmutz J."/>
            <person name="Schroeder D."/>
            <person name="de Vargas C."/>
            <person name="Verret F."/>
            <person name="von Dassow P."/>
            <person name="Valentin K."/>
            <person name="Van de Peer Y."/>
            <person name="Wheeler G."/>
            <person name="Dacks J.B."/>
            <person name="Delwiche C.F."/>
            <person name="Dyhrman S.T."/>
            <person name="Glockner G."/>
            <person name="John U."/>
            <person name="Richards T."/>
            <person name="Worden A.Z."/>
            <person name="Zhang X."/>
            <person name="Grigoriev I.V."/>
            <person name="Allen A.E."/>
            <person name="Bidle K."/>
            <person name="Borodovsky M."/>
            <person name="Bowler C."/>
            <person name="Brownlee C."/>
            <person name="Cock J.M."/>
            <person name="Elias M."/>
            <person name="Gladyshev V.N."/>
            <person name="Groth M."/>
            <person name="Guda C."/>
            <person name="Hadaegh A."/>
            <person name="Iglesias-Rodriguez M.D."/>
            <person name="Jenkins J."/>
            <person name="Jones B.M."/>
            <person name="Lawson T."/>
            <person name="Leese F."/>
            <person name="Lindquist E."/>
            <person name="Lobanov A."/>
            <person name="Lomsadze A."/>
            <person name="Malik S.B."/>
            <person name="Marsh M.E."/>
            <person name="Mackinder L."/>
            <person name="Mock T."/>
            <person name="Mueller-Roeber B."/>
            <person name="Pagarete A."/>
            <person name="Parker M."/>
            <person name="Probert I."/>
            <person name="Quesneville H."/>
            <person name="Raines C."/>
            <person name="Rensing S.A."/>
            <person name="Riano-Pachon D.M."/>
            <person name="Richier S."/>
            <person name="Rokitta S."/>
            <person name="Shiraiwa Y."/>
            <person name="Soanes D.M."/>
            <person name="van der Giezen M."/>
            <person name="Wahlund T.M."/>
            <person name="Williams B."/>
            <person name="Wilson W."/>
            <person name="Wolfe G."/>
            <person name="Wurch L.L."/>
        </authorList>
    </citation>
    <scope>NUCLEOTIDE SEQUENCE</scope>
</reference>
<dbReference type="KEGG" id="ehx:EMIHUDRAFT_203748"/>
<feature type="compositionally biased region" description="Low complexity" evidence="1">
    <location>
        <begin position="1"/>
        <end position="29"/>
    </location>
</feature>
<dbReference type="HOGENOM" id="CLU_576766_0_0_1"/>
<feature type="region of interest" description="Disordered" evidence="1">
    <location>
        <begin position="340"/>
        <end position="397"/>
    </location>
</feature>
<name>A0A0D3K0C1_EMIH1</name>
<dbReference type="EnsemblProtists" id="EOD29206">
    <property type="protein sequence ID" value="EOD29206"/>
    <property type="gene ID" value="EMIHUDRAFT_203748"/>
</dbReference>
<sequence>MLAAGTSSAPVAAASTVAAASARAAPPKAVKLKKRPRAGSDDDEWAPPAGAAGGLKRATEAYIARAVAAAAGVNDGVDRGRPKRQAAIEAVAKADLCQWQESLSADAFVREACVRAPWTPSSAPQRAAGFDATIRVGEAYQAVVPAFEEGRPRPVEVRADELLVIEFEPLRAPPRPACKPVAATVVSVGKPPRGRAISASSSSAGRVCSLIPTIVGTVPSASTDPPLVTLDAVPVAATDPPLVTLDAVPVAATDPPLVTLDAVPVAATDPPLVTLDAVPVAATDPPLVALDAFPVTGGSGATGAKLGGSAGPGRVPVLAAACPPSQAAALATSSVRTAVEAPKSGPRLTSAMTAPPLPLPRTAPLPLPRTAPPLKLPKSAPLPLPRGPPAASHAAPSSAMGSQCVAAVAASASQVAGLGTSRPAGETSQVAARGSRHAAGGSQLAALPARDPRNAVMLQNIAANMAANMNMNGF</sequence>
<dbReference type="GeneID" id="19046556"/>
<keyword evidence="3" id="KW-1185">Reference proteome</keyword>
<feature type="compositionally biased region" description="Pro residues" evidence="1">
    <location>
        <begin position="355"/>
        <end position="388"/>
    </location>
</feature>
<dbReference type="Proteomes" id="UP000013827">
    <property type="component" value="Unassembled WGS sequence"/>
</dbReference>
<proteinExistence type="predicted"/>
<feature type="region of interest" description="Disordered" evidence="1">
    <location>
        <begin position="1"/>
        <end position="52"/>
    </location>
</feature>
<feature type="compositionally biased region" description="Low complexity" evidence="1">
    <location>
        <begin position="431"/>
        <end position="442"/>
    </location>
</feature>
<evidence type="ECO:0000313" key="3">
    <source>
        <dbReference type="Proteomes" id="UP000013827"/>
    </source>
</evidence>
<evidence type="ECO:0000313" key="2">
    <source>
        <dbReference type="EnsemblProtists" id="EOD29206"/>
    </source>
</evidence>
<accession>A0A0D3K0C1</accession>
<dbReference type="PaxDb" id="2903-EOD29206"/>
<reference evidence="2" key="2">
    <citation type="submission" date="2024-10" db="UniProtKB">
        <authorList>
            <consortium name="EnsemblProtists"/>
        </authorList>
    </citation>
    <scope>IDENTIFICATION</scope>
</reference>
<organism evidence="2 3">
    <name type="scientific">Emiliania huxleyi (strain CCMP1516)</name>
    <dbReference type="NCBI Taxonomy" id="280463"/>
    <lineage>
        <taxon>Eukaryota</taxon>
        <taxon>Haptista</taxon>
        <taxon>Haptophyta</taxon>
        <taxon>Prymnesiophyceae</taxon>
        <taxon>Isochrysidales</taxon>
        <taxon>Noelaerhabdaceae</taxon>
        <taxon>Emiliania</taxon>
    </lineage>
</organism>
<evidence type="ECO:0000256" key="1">
    <source>
        <dbReference type="SAM" id="MobiDB-lite"/>
    </source>
</evidence>
<dbReference type="RefSeq" id="XP_005781635.1">
    <property type="nucleotide sequence ID" value="XM_005781578.1"/>
</dbReference>
<feature type="region of interest" description="Disordered" evidence="1">
    <location>
        <begin position="418"/>
        <end position="447"/>
    </location>
</feature>
<dbReference type="AlphaFoldDB" id="A0A0D3K0C1"/>
<protein>
    <submittedName>
        <fullName evidence="2">Uncharacterized protein</fullName>
    </submittedName>
</protein>